<dbReference type="GO" id="GO:0003677">
    <property type="term" value="F:DNA binding"/>
    <property type="evidence" value="ECO:0007669"/>
    <property type="project" value="InterPro"/>
</dbReference>
<dbReference type="Gramene" id="OB01G47430.1">
    <property type="protein sequence ID" value="OB01G47430.1"/>
    <property type="gene ID" value="OB01G47430"/>
</dbReference>
<dbReference type="GO" id="GO:0033063">
    <property type="term" value="C:Rad51B-Rad51C-Rad51D-XRCC2 complex"/>
    <property type="evidence" value="ECO:0007669"/>
    <property type="project" value="InterPro"/>
</dbReference>
<keyword evidence="4" id="KW-1185">Reference proteome</keyword>
<dbReference type="SUPFAM" id="SSF52540">
    <property type="entry name" value="P-loop containing nucleoside triphosphate hydrolases"/>
    <property type="match status" value="1"/>
</dbReference>
<dbReference type="GO" id="GO:0140664">
    <property type="term" value="F:ATP-dependent DNA damage sensor activity"/>
    <property type="evidence" value="ECO:0007669"/>
    <property type="project" value="InterPro"/>
</dbReference>
<reference evidence="3" key="2">
    <citation type="submission" date="2013-04" db="UniProtKB">
        <authorList>
            <consortium name="EnsemblPlants"/>
        </authorList>
    </citation>
    <scope>IDENTIFICATION</scope>
</reference>
<dbReference type="PROSITE" id="PS50162">
    <property type="entry name" value="RECA_2"/>
    <property type="match status" value="1"/>
</dbReference>
<dbReference type="AlphaFoldDB" id="J3L687"/>
<evidence type="ECO:0000313" key="3">
    <source>
        <dbReference type="EnsemblPlants" id="OB01G47430.1"/>
    </source>
</evidence>
<dbReference type="GO" id="GO:0005524">
    <property type="term" value="F:ATP binding"/>
    <property type="evidence" value="ECO:0007669"/>
    <property type="project" value="InterPro"/>
</dbReference>
<accession>J3L687</accession>
<name>J3L687_ORYBR</name>
<dbReference type="HOGENOM" id="CLU_059815_0_0_1"/>
<protein>
    <recommendedName>
        <fullName evidence="2">RecA family profile 1 domain-containing protein</fullName>
    </recommendedName>
</protein>
<dbReference type="PANTHER" id="PTHR46644:SF2">
    <property type="entry name" value="DNA REPAIR PROTEIN XRCC2"/>
    <property type="match status" value="1"/>
</dbReference>
<dbReference type="InterPro" id="IPR027417">
    <property type="entry name" value="P-loop_NTPase"/>
</dbReference>
<dbReference type="Gene3D" id="3.40.50.300">
    <property type="entry name" value="P-loop containing nucleotide triphosphate hydrolases"/>
    <property type="match status" value="1"/>
</dbReference>
<evidence type="ECO:0000313" key="4">
    <source>
        <dbReference type="Proteomes" id="UP000006038"/>
    </source>
</evidence>
<dbReference type="GO" id="GO:0000724">
    <property type="term" value="P:double-strand break repair via homologous recombination"/>
    <property type="evidence" value="ECO:0007669"/>
    <property type="project" value="InterPro"/>
</dbReference>
<dbReference type="CDD" id="cd19490">
    <property type="entry name" value="XRCC2"/>
    <property type="match status" value="1"/>
</dbReference>
<feature type="compositionally biased region" description="Basic and acidic residues" evidence="1">
    <location>
        <begin position="273"/>
        <end position="285"/>
    </location>
</feature>
<organism evidence="3">
    <name type="scientific">Oryza brachyantha</name>
    <name type="common">malo sina</name>
    <dbReference type="NCBI Taxonomy" id="4533"/>
    <lineage>
        <taxon>Eukaryota</taxon>
        <taxon>Viridiplantae</taxon>
        <taxon>Streptophyta</taxon>
        <taxon>Embryophyta</taxon>
        <taxon>Tracheophyta</taxon>
        <taxon>Spermatophyta</taxon>
        <taxon>Magnoliopsida</taxon>
        <taxon>Liliopsida</taxon>
        <taxon>Poales</taxon>
        <taxon>Poaceae</taxon>
        <taxon>BOP clade</taxon>
        <taxon>Oryzoideae</taxon>
        <taxon>Oryzeae</taxon>
        <taxon>Oryzinae</taxon>
        <taxon>Oryza</taxon>
    </lineage>
</organism>
<evidence type="ECO:0000256" key="1">
    <source>
        <dbReference type="SAM" id="MobiDB-lite"/>
    </source>
</evidence>
<dbReference type="InterPro" id="IPR030547">
    <property type="entry name" value="XRCC2"/>
</dbReference>
<dbReference type="InterPro" id="IPR020588">
    <property type="entry name" value="RecA_ATP-bd"/>
</dbReference>
<dbReference type="EnsemblPlants" id="OB01G47430.1">
    <property type="protein sequence ID" value="OB01G47430.1"/>
    <property type="gene ID" value="OB01G47430"/>
</dbReference>
<dbReference type="eggNOG" id="KOG2859">
    <property type="taxonomic scope" value="Eukaryota"/>
</dbReference>
<dbReference type="OMA" id="THRIFFS"/>
<dbReference type="PANTHER" id="PTHR46644">
    <property type="entry name" value="DNA REPAIR PROTEIN XRCC2"/>
    <property type="match status" value="1"/>
</dbReference>
<dbReference type="Proteomes" id="UP000006038">
    <property type="component" value="Chromosome 1"/>
</dbReference>
<feature type="region of interest" description="Disordered" evidence="1">
    <location>
        <begin position="265"/>
        <end position="285"/>
    </location>
</feature>
<sequence length="411" mass="45820">MSKLFGDESCRTLDMAAEAGGDPRAWLAADETAAAFLSRSLSARPPILLPPPLHRAPLRPGNVVEIAGPSNSGKSQLLLTAAIQCILPKEWKGTYFGGLGKAVIYLDLDCRFDVLRLAQVLRNRIAECCGSTNPRNEEFAEDAAVDSSFENTLFSDCMKRFLYARCYNSSDFIAALQNMHSQSQAKSEVLGVGIYFLMIDSIGSFYWMDRDSQPITESKGRTLSRQSMTEMVVQKLRRFFQLQPVLLMVTKAPIYGEGFTTGNDFQRGTSKQTSEDSTIRCTGPEEEKNISCREFMPSVWQSFVTHRIKLQDLGQEAELFSGPGNKELPLHTSEWVQPSLNTKDRFSITDNPRAELDVAFHPVGAFDSMLPKNKQPTAENDLASLILLMEKPANFQCCNMEAKTSAEMRFT</sequence>
<feature type="domain" description="RecA family profile 1" evidence="2">
    <location>
        <begin position="33"/>
        <end position="254"/>
    </location>
</feature>
<proteinExistence type="predicted"/>
<dbReference type="GO" id="GO:0005657">
    <property type="term" value="C:replication fork"/>
    <property type="evidence" value="ECO:0007669"/>
    <property type="project" value="InterPro"/>
</dbReference>
<reference evidence="3" key="1">
    <citation type="journal article" date="2013" name="Nat. Commun.">
        <title>Whole-genome sequencing of Oryza brachyantha reveals mechanisms underlying Oryza genome evolution.</title>
        <authorList>
            <person name="Chen J."/>
            <person name="Huang Q."/>
            <person name="Gao D."/>
            <person name="Wang J."/>
            <person name="Lang Y."/>
            <person name="Liu T."/>
            <person name="Li B."/>
            <person name="Bai Z."/>
            <person name="Luis Goicoechea J."/>
            <person name="Liang C."/>
            <person name="Chen C."/>
            <person name="Zhang W."/>
            <person name="Sun S."/>
            <person name="Liao Y."/>
            <person name="Zhang X."/>
            <person name="Yang L."/>
            <person name="Song C."/>
            <person name="Wang M."/>
            <person name="Shi J."/>
            <person name="Liu G."/>
            <person name="Liu J."/>
            <person name="Zhou H."/>
            <person name="Zhou W."/>
            <person name="Yu Q."/>
            <person name="An N."/>
            <person name="Chen Y."/>
            <person name="Cai Q."/>
            <person name="Wang B."/>
            <person name="Liu B."/>
            <person name="Min J."/>
            <person name="Huang Y."/>
            <person name="Wu H."/>
            <person name="Li Z."/>
            <person name="Zhang Y."/>
            <person name="Yin Y."/>
            <person name="Song W."/>
            <person name="Jiang J."/>
            <person name="Jackson S.A."/>
            <person name="Wing R.A."/>
            <person name="Wang J."/>
            <person name="Chen M."/>
        </authorList>
    </citation>
    <scope>NUCLEOTIDE SEQUENCE [LARGE SCALE GENOMIC DNA]</scope>
    <source>
        <strain evidence="3">cv. IRGC 101232</strain>
    </source>
</reference>
<dbReference type="STRING" id="4533.J3L687"/>
<evidence type="ECO:0000259" key="2">
    <source>
        <dbReference type="PROSITE" id="PS50162"/>
    </source>
</evidence>